<accession>A0A268NYY7</accession>
<dbReference type="GO" id="GO:0030983">
    <property type="term" value="F:mismatched DNA binding"/>
    <property type="evidence" value="ECO:0007669"/>
    <property type="project" value="InterPro"/>
</dbReference>
<dbReference type="SMART" id="SM00533">
    <property type="entry name" value="MUTSd"/>
    <property type="match status" value="1"/>
</dbReference>
<dbReference type="InterPro" id="IPR027417">
    <property type="entry name" value="P-loop_NTPase"/>
</dbReference>
<evidence type="ECO:0000259" key="7">
    <source>
        <dbReference type="PROSITE" id="PS00486"/>
    </source>
</evidence>
<dbReference type="SUPFAM" id="SSF52540">
    <property type="entry name" value="P-loop containing nucleoside triphosphate hydrolases"/>
    <property type="match status" value="1"/>
</dbReference>
<dbReference type="InterPro" id="IPR036187">
    <property type="entry name" value="DNA_mismatch_repair_MutS_sf"/>
</dbReference>
<dbReference type="GO" id="GO:0005524">
    <property type="term" value="F:ATP binding"/>
    <property type="evidence" value="ECO:0007669"/>
    <property type="project" value="UniProtKB-KW"/>
</dbReference>
<dbReference type="PIRSF" id="PIRSF005814">
    <property type="entry name" value="MutS_YshD"/>
    <property type="match status" value="1"/>
</dbReference>
<dbReference type="GO" id="GO:0140664">
    <property type="term" value="F:ATP-dependent DNA damage sensor activity"/>
    <property type="evidence" value="ECO:0007669"/>
    <property type="project" value="InterPro"/>
</dbReference>
<dbReference type="Pfam" id="PF00488">
    <property type="entry name" value="MutS_V"/>
    <property type="match status" value="1"/>
</dbReference>
<dbReference type="SMART" id="SM00534">
    <property type="entry name" value="MUTSac"/>
    <property type="match status" value="1"/>
</dbReference>
<reference evidence="8 9" key="1">
    <citation type="submission" date="2017-07" db="EMBL/GenBank/DDBJ databases">
        <title>Isolation and whole genome analysis of endospore-forming bacteria from heroin.</title>
        <authorList>
            <person name="Kalinowski J."/>
            <person name="Ahrens B."/>
            <person name="Al-Dilaimi A."/>
            <person name="Winkler A."/>
            <person name="Wibberg D."/>
            <person name="Schleenbecker U."/>
            <person name="Ruckert C."/>
            <person name="Wolfel R."/>
            <person name="Grass G."/>
        </authorList>
    </citation>
    <scope>NUCLEOTIDE SEQUENCE [LARGE SCALE GENOMIC DNA]</scope>
    <source>
        <strain evidence="8 9">7539</strain>
    </source>
</reference>
<dbReference type="Gene3D" id="3.40.50.300">
    <property type="entry name" value="P-loop containing nucleotide triphosphate hydrolases"/>
    <property type="match status" value="1"/>
</dbReference>
<dbReference type="GO" id="GO:0045910">
    <property type="term" value="P:negative regulation of DNA recombination"/>
    <property type="evidence" value="ECO:0007669"/>
    <property type="project" value="InterPro"/>
</dbReference>
<dbReference type="GO" id="GO:0016887">
    <property type="term" value="F:ATP hydrolysis activity"/>
    <property type="evidence" value="ECO:0007669"/>
    <property type="project" value="InterPro"/>
</dbReference>
<dbReference type="RefSeq" id="WP_063608918.1">
    <property type="nucleotide sequence ID" value="NZ_CP154609.1"/>
</dbReference>
<dbReference type="Proteomes" id="UP000216207">
    <property type="component" value="Unassembled WGS sequence"/>
</dbReference>
<evidence type="ECO:0000256" key="6">
    <source>
        <dbReference type="ARBA" id="ARBA00023125"/>
    </source>
</evidence>
<dbReference type="InterPro" id="IPR000432">
    <property type="entry name" value="DNA_mismatch_repair_MutS_C"/>
</dbReference>
<dbReference type="FunFam" id="3.40.50.300:FF:000830">
    <property type="entry name" value="Endonuclease MutS2"/>
    <property type="match status" value="1"/>
</dbReference>
<evidence type="ECO:0000256" key="2">
    <source>
        <dbReference type="ARBA" id="ARBA00022741"/>
    </source>
</evidence>
<dbReference type="GO" id="GO:0004519">
    <property type="term" value="F:endonuclease activity"/>
    <property type="evidence" value="ECO:0007669"/>
    <property type="project" value="InterPro"/>
</dbReference>
<protein>
    <submittedName>
        <fullName evidence="8">DNA mismatch repair protein</fullName>
    </submittedName>
</protein>
<dbReference type="PANTHER" id="PTHR48466:SF2">
    <property type="entry name" value="OS10G0509000 PROTEIN"/>
    <property type="match status" value="1"/>
</dbReference>
<feature type="domain" description="DNA mismatch repair proteins mutS family" evidence="7">
    <location>
        <begin position="405"/>
        <end position="421"/>
    </location>
</feature>
<dbReference type="SUPFAM" id="SSF48334">
    <property type="entry name" value="DNA repair protein MutS, domain III"/>
    <property type="match status" value="1"/>
</dbReference>
<gene>
    <name evidence="8" type="ORF">CHH72_10120</name>
</gene>
<dbReference type="InterPro" id="IPR005747">
    <property type="entry name" value="MutS2"/>
</dbReference>
<organism evidence="8 9">
    <name type="scientific">Shouchella clausii</name>
    <name type="common">Alkalihalobacillus clausii</name>
    <dbReference type="NCBI Taxonomy" id="79880"/>
    <lineage>
        <taxon>Bacteria</taxon>
        <taxon>Bacillati</taxon>
        <taxon>Bacillota</taxon>
        <taxon>Bacilli</taxon>
        <taxon>Bacillales</taxon>
        <taxon>Bacillaceae</taxon>
        <taxon>Shouchella</taxon>
    </lineage>
</organism>
<sequence>MNEQTLHALGFYELLADIAAYARTETGKQAILDMRPLYEQNRIAQQLNETREAMAIVARSSSVPIHSANELESYLQQAHKGLYIRADQLAHVISFLDHCRKLKRFMKDKHAIAPIVSAYAFSIGDLHALEERLGACIRLGQVDDHASSDLAYVRRQLQIIQTKLKDKAQQLVNNKRYAPYLQDKTIVDRGGKLALAVKKEFRTKVEGTVIDQSSSGATLFIEPTALGDIQEERALLQIAEEAEVERILYELTEMVLNHETEIHIAIETMHHYDVLFAKAKYCASIDAAVPTLNEEYRIDLRNARHPKLGSKAVPLSIKVDEHERALVITGPNTGGKTVTLKTVGLLTLMAQSGLPIPAEPESSIAIFRQVFVDIGDGQSIADNLSTFSSRMVNIISILRQANDQSLILIDELGSGTDPGEGMALATVILEQLFQKGATLMATTHYSEIKQFATKTPGFVNAAMEFDLATLAPTYRLIIGESGKSQAFDIAIKLGLHPKMVERAHMLTYQTERSYSAAFSDEQLKQAAYQKQIVANKYARARKKAPQKADQEKLASFRQGDAVTVMATGEHAIVYKGPDKNGNCVVQLKGEKQVLNHKRLKLAIPATELYPPDYDFDILFKSKEYRETKKQLTKKHVDGLTLEEED</sequence>
<evidence type="ECO:0000256" key="3">
    <source>
        <dbReference type="ARBA" id="ARBA00022801"/>
    </source>
</evidence>
<evidence type="ECO:0000256" key="1">
    <source>
        <dbReference type="ARBA" id="ARBA00022730"/>
    </source>
</evidence>
<dbReference type="AlphaFoldDB" id="A0A268NYY7"/>
<evidence type="ECO:0000256" key="5">
    <source>
        <dbReference type="ARBA" id="ARBA00022884"/>
    </source>
</evidence>
<keyword evidence="6" id="KW-0238">DNA-binding</keyword>
<keyword evidence="3" id="KW-0378">Hydrolase</keyword>
<evidence type="ECO:0000313" key="8">
    <source>
        <dbReference type="EMBL" id="PAE88726.1"/>
    </source>
</evidence>
<dbReference type="PANTHER" id="PTHR48466">
    <property type="entry name" value="OS10G0509000 PROTEIN-RELATED"/>
    <property type="match status" value="1"/>
</dbReference>
<proteinExistence type="predicted"/>
<comment type="caution">
    <text evidence="8">The sequence shown here is derived from an EMBL/GenBank/DDBJ whole genome shotgun (WGS) entry which is preliminary data.</text>
</comment>
<dbReference type="InterPro" id="IPR007696">
    <property type="entry name" value="DNA_mismatch_repair_MutS_core"/>
</dbReference>
<dbReference type="NCBIfam" id="TIGR01069">
    <property type="entry name" value="mutS2"/>
    <property type="match status" value="1"/>
</dbReference>
<dbReference type="InterPro" id="IPR045076">
    <property type="entry name" value="MutS"/>
</dbReference>
<dbReference type="GO" id="GO:0019843">
    <property type="term" value="F:rRNA binding"/>
    <property type="evidence" value="ECO:0007669"/>
    <property type="project" value="UniProtKB-KW"/>
</dbReference>
<keyword evidence="2" id="KW-0547">Nucleotide-binding</keyword>
<dbReference type="EMBL" id="NPCC01000012">
    <property type="protein sequence ID" value="PAE88726.1"/>
    <property type="molecule type" value="Genomic_DNA"/>
</dbReference>
<keyword evidence="1" id="KW-0699">rRNA-binding</keyword>
<evidence type="ECO:0000313" key="9">
    <source>
        <dbReference type="Proteomes" id="UP000216207"/>
    </source>
</evidence>
<evidence type="ECO:0000256" key="4">
    <source>
        <dbReference type="ARBA" id="ARBA00022840"/>
    </source>
</evidence>
<keyword evidence="4" id="KW-0067">ATP-binding</keyword>
<name>A0A268NYY7_SHOCL</name>
<dbReference type="GO" id="GO:0006298">
    <property type="term" value="P:mismatch repair"/>
    <property type="evidence" value="ECO:0007669"/>
    <property type="project" value="InterPro"/>
</dbReference>
<dbReference type="PROSITE" id="PS00486">
    <property type="entry name" value="DNA_MISMATCH_REPAIR_2"/>
    <property type="match status" value="1"/>
</dbReference>
<keyword evidence="5" id="KW-0694">RNA-binding</keyword>